<evidence type="ECO:0000313" key="1">
    <source>
        <dbReference type="EMBL" id="ATF08894.1"/>
    </source>
</evidence>
<protein>
    <submittedName>
        <fullName evidence="1">Uncharacterized protein</fullName>
    </submittedName>
</protein>
<accession>A0A291B7B7</accession>
<dbReference type="KEGG" id="elux:BTN50_0360"/>
<organism evidence="1 2">
    <name type="scientific">Candidatus Enterovibrio altilux</name>
    <dbReference type="NCBI Taxonomy" id="1927128"/>
    <lineage>
        <taxon>Bacteria</taxon>
        <taxon>Pseudomonadati</taxon>
        <taxon>Pseudomonadota</taxon>
        <taxon>Gammaproteobacteria</taxon>
        <taxon>Vibrionales</taxon>
        <taxon>Vibrionaceae</taxon>
        <taxon>Enterovibrio</taxon>
    </lineage>
</organism>
<reference evidence="2" key="1">
    <citation type="submission" date="2017-04" db="EMBL/GenBank/DDBJ databases">
        <title>Genome evolution of the luminous symbionts of deep sea anglerfish.</title>
        <authorList>
            <person name="Hendry T.A."/>
        </authorList>
    </citation>
    <scope>NUCLEOTIDE SEQUENCE [LARGE SCALE GENOMIC DNA]</scope>
</reference>
<proteinExistence type="predicted"/>
<evidence type="ECO:0000313" key="2">
    <source>
        <dbReference type="Proteomes" id="UP000218160"/>
    </source>
</evidence>
<dbReference type="EMBL" id="CP020660">
    <property type="protein sequence ID" value="ATF08894.1"/>
    <property type="molecule type" value="Genomic_DNA"/>
</dbReference>
<keyword evidence="2" id="KW-1185">Reference proteome</keyword>
<sequence length="53" mass="6158">MQYYETVRIKRMVPLIPPREGAILGNEIIQVIYQLVTRNYMILINVKNGKGLP</sequence>
<name>A0A291B7B7_9GAMM</name>
<dbReference type="AlphaFoldDB" id="A0A291B7B7"/>
<gene>
    <name evidence="1" type="ORF">BTN50_0360</name>
</gene>
<dbReference type="Proteomes" id="UP000218160">
    <property type="component" value="Chromosome 1"/>
</dbReference>